<dbReference type="AlphaFoldDB" id="A0A5B7FT30"/>
<name>A0A5B7FT30_PORTR</name>
<evidence type="ECO:0000313" key="2">
    <source>
        <dbReference type="EMBL" id="MPC50591.1"/>
    </source>
</evidence>
<accession>A0A5B7FT30</accession>
<feature type="compositionally biased region" description="Polar residues" evidence="1">
    <location>
        <begin position="60"/>
        <end position="73"/>
    </location>
</feature>
<keyword evidence="3" id="KW-1185">Reference proteome</keyword>
<gene>
    <name evidence="2" type="ORF">E2C01_044420</name>
</gene>
<evidence type="ECO:0000313" key="3">
    <source>
        <dbReference type="Proteomes" id="UP000324222"/>
    </source>
</evidence>
<dbReference type="Proteomes" id="UP000324222">
    <property type="component" value="Unassembled WGS sequence"/>
</dbReference>
<feature type="region of interest" description="Disordered" evidence="1">
    <location>
        <begin position="25"/>
        <end position="73"/>
    </location>
</feature>
<sequence length="73" mass="7863">MPRPTSRPNLFTLSLLRATPCHTRCSGSAPPTTHAQASFPRPNTPCLMPTPPRHAPSCLAQHSSFTNGQRTVA</sequence>
<feature type="compositionally biased region" description="Polar residues" evidence="1">
    <location>
        <begin position="25"/>
        <end position="36"/>
    </location>
</feature>
<reference evidence="2 3" key="1">
    <citation type="submission" date="2019-05" db="EMBL/GenBank/DDBJ databases">
        <title>Another draft genome of Portunus trituberculatus and its Hox gene families provides insights of decapod evolution.</title>
        <authorList>
            <person name="Jeong J.-H."/>
            <person name="Song I."/>
            <person name="Kim S."/>
            <person name="Choi T."/>
            <person name="Kim D."/>
            <person name="Ryu S."/>
            <person name="Kim W."/>
        </authorList>
    </citation>
    <scope>NUCLEOTIDE SEQUENCE [LARGE SCALE GENOMIC DNA]</scope>
    <source>
        <tissue evidence="2">Muscle</tissue>
    </source>
</reference>
<proteinExistence type="predicted"/>
<protein>
    <submittedName>
        <fullName evidence="2">Uncharacterized protein</fullName>
    </submittedName>
</protein>
<dbReference type="EMBL" id="VSRR010009607">
    <property type="protein sequence ID" value="MPC50591.1"/>
    <property type="molecule type" value="Genomic_DNA"/>
</dbReference>
<organism evidence="2 3">
    <name type="scientific">Portunus trituberculatus</name>
    <name type="common">Swimming crab</name>
    <name type="synonym">Neptunus trituberculatus</name>
    <dbReference type="NCBI Taxonomy" id="210409"/>
    <lineage>
        <taxon>Eukaryota</taxon>
        <taxon>Metazoa</taxon>
        <taxon>Ecdysozoa</taxon>
        <taxon>Arthropoda</taxon>
        <taxon>Crustacea</taxon>
        <taxon>Multicrustacea</taxon>
        <taxon>Malacostraca</taxon>
        <taxon>Eumalacostraca</taxon>
        <taxon>Eucarida</taxon>
        <taxon>Decapoda</taxon>
        <taxon>Pleocyemata</taxon>
        <taxon>Brachyura</taxon>
        <taxon>Eubrachyura</taxon>
        <taxon>Portunoidea</taxon>
        <taxon>Portunidae</taxon>
        <taxon>Portuninae</taxon>
        <taxon>Portunus</taxon>
    </lineage>
</organism>
<comment type="caution">
    <text evidence="2">The sequence shown here is derived from an EMBL/GenBank/DDBJ whole genome shotgun (WGS) entry which is preliminary data.</text>
</comment>
<evidence type="ECO:0000256" key="1">
    <source>
        <dbReference type="SAM" id="MobiDB-lite"/>
    </source>
</evidence>